<evidence type="ECO:0000313" key="3">
    <source>
        <dbReference type="Proteomes" id="UP000176923"/>
    </source>
</evidence>
<protein>
    <recommendedName>
        <fullName evidence="1">BP74 N-terminal domain-containing protein</fullName>
    </recommendedName>
</protein>
<accession>A0A1F5ZTT4</accession>
<evidence type="ECO:0000313" key="2">
    <source>
        <dbReference type="EMBL" id="OGG15497.1"/>
    </source>
</evidence>
<dbReference type="EMBL" id="MFJL01000024">
    <property type="protein sequence ID" value="OGG15497.1"/>
    <property type="molecule type" value="Genomic_DNA"/>
</dbReference>
<comment type="caution">
    <text evidence="2">The sequence shown here is derived from an EMBL/GenBank/DDBJ whole genome shotgun (WGS) entry which is preliminary data.</text>
</comment>
<dbReference type="InterPro" id="IPR056422">
    <property type="entry name" value="BP74_N"/>
</dbReference>
<organism evidence="2 3">
    <name type="scientific">Candidatus Gottesmanbacteria bacterium RIFCSPHIGHO2_02_FULL_39_11</name>
    <dbReference type="NCBI Taxonomy" id="1798382"/>
    <lineage>
        <taxon>Bacteria</taxon>
        <taxon>Candidatus Gottesmaniibacteriota</taxon>
    </lineage>
</organism>
<dbReference type="Proteomes" id="UP000176923">
    <property type="component" value="Unassembled WGS sequence"/>
</dbReference>
<evidence type="ECO:0000259" key="1">
    <source>
        <dbReference type="Pfam" id="PF23621"/>
    </source>
</evidence>
<dbReference type="Pfam" id="PF23621">
    <property type="entry name" value="BP74_N"/>
    <property type="match status" value="1"/>
</dbReference>
<gene>
    <name evidence="2" type="ORF">A3D77_06645</name>
</gene>
<sequence length="87" mass="9368">MMHPIGNVLGGSGGFNYGYGGLPGDKYERWWSWHLDPDQTSMADATIEICDGLPSAVEYGPLDNGNYCPWLGKVTAIGCPHLLTPSP</sequence>
<feature type="domain" description="BP74 N-terminal" evidence="1">
    <location>
        <begin position="3"/>
        <end position="76"/>
    </location>
</feature>
<reference evidence="2 3" key="1">
    <citation type="journal article" date="2016" name="Nat. Commun.">
        <title>Thousands of microbial genomes shed light on interconnected biogeochemical processes in an aquifer system.</title>
        <authorList>
            <person name="Anantharaman K."/>
            <person name="Brown C.T."/>
            <person name="Hug L.A."/>
            <person name="Sharon I."/>
            <person name="Castelle C.J."/>
            <person name="Probst A.J."/>
            <person name="Thomas B.C."/>
            <person name="Singh A."/>
            <person name="Wilkins M.J."/>
            <person name="Karaoz U."/>
            <person name="Brodie E.L."/>
            <person name="Williams K.H."/>
            <person name="Hubbard S.S."/>
            <person name="Banfield J.F."/>
        </authorList>
    </citation>
    <scope>NUCLEOTIDE SEQUENCE [LARGE SCALE GENOMIC DNA]</scope>
</reference>
<name>A0A1F5ZTT4_9BACT</name>
<dbReference type="AlphaFoldDB" id="A0A1F5ZTT4"/>
<proteinExistence type="predicted"/>